<dbReference type="Proteomes" id="UP000018291">
    <property type="component" value="Unassembled WGS sequence"/>
</dbReference>
<dbReference type="Gene3D" id="3.40.50.300">
    <property type="entry name" value="P-loop containing nucleotide triphosphate hydrolases"/>
    <property type="match status" value="2"/>
</dbReference>
<dbReference type="PANTHER" id="PTHR30121">
    <property type="entry name" value="UNCHARACTERIZED PROTEIN YJGR-RELATED"/>
    <property type="match status" value="1"/>
</dbReference>
<dbReference type="InterPro" id="IPR002789">
    <property type="entry name" value="HerA_central"/>
</dbReference>
<evidence type="ECO:0000259" key="1">
    <source>
        <dbReference type="Pfam" id="PF01935"/>
    </source>
</evidence>
<organism evidence="2 3">
    <name type="scientific">Candidatus Neomicrothrix parvicella RN1</name>
    <dbReference type="NCBI Taxonomy" id="1229780"/>
    <lineage>
        <taxon>Bacteria</taxon>
        <taxon>Bacillati</taxon>
        <taxon>Actinomycetota</taxon>
        <taxon>Acidimicrobiia</taxon>
        <taxon>Acidimicrobiales</taxon>
        <taxon>Microthrixaceae</taxon>
        <taxon>Candidatus Neomicrothrix</taxon>
    </lineage>
</organism>
<feature type="domain" description="Helicase HerA central" evidence="1">
    <location>
        <begin position="308"/>
        <end position="371"/>
    </location>
</feature>
<dbReference type="EMBL" id="CANL01000007">
    <property type="protein sequence ID" value="CCM63035.1"/>
    <property type="molecule type" value="Genomic_DNA"/>
</dbReference>
<comment type="caution">
    <text evidence="2">The sequence shown here is derived from an EMBL/GenBank/DDBJ whole genome shotgun (WGS) entry which is preliminary data.</text>
</comment>
<proteinExistence type="predicted"/>
<dbReference type="OrthoDB" id="9758751at2"/>
<dbReference type="Pfam" id="PF01935">
    <property type="entry name" value="DUF87"/>
    <property type="match status" value="1"/>
</dbReference>
<dbReference type="AlphaFoldDB" id="R4YXR5"/>
<dbReference type="eggNOG" id="COG0433">
    <property type="taxonomic scope" value="Bacteria"/>
</dbReference>
<dbReference type="HOGENOM" id="CLU_328385_0_0_11"/>
<dbReference type="InterPro" id="IPR051162">
    <property type="entry name" value="T4SS_component"/>
</dbReference>
<dbReference type="InterPro" id="IPR027417">
    <property type="entry name" value="P-loop_NTPase"/>
</dbReference>
<dbReference type="STRING" id="1229780.BN381_150148"/>
<name>R4YXR5_9ACTN</name>
<reference evidence="2 3" key="1">
    <citation type="journal article" date="2013" name="ISME J.">
        <title>Metabolic model for the filamentous 'Candidatus Microthrix parvicella' based on genomic and metagenomic analyses.</title>
        <authorList>
            <person name="Jon McIlroy S."/>
            <person name="Kristiansen R."/>
            <person name="Albertsen M."/>
            <person name="Michael Karst S."/>
            <person name="Rossetti S."/>
            <person name="Lund Nielsen J."/>
            <person name="Tandoi V."/>
            <person name="James Seviour R."/>
            <person name="Nielsen P.H."/>
        </authorList>
    </citation>
    <scope>NUCLEOTIDE SEQUENCE [LARGE SCALE GENOMIC DNA]</scope>
    <source>
        <strain evidence="2 3">RN1</strain>
    </source>
</reference>
<protein>
    <recommendedName>
        <fullName evidence="1">Helicase HerA central domain-containing protein</fullName>
    </recommendedName>
</protein>
<keyword evidence="3" id="KW-1185">Reference proteome</keyword>
<dbReference type="PANTHER" id="PTHR30121:SF6">
    <property type="entry name" value="SLR6007 PROTEIN"/>
    <property type="match status" value="1"/>
</dbReference>
<gene>
    <name evidence="2" type="ORF">BN381_150148</name>
</gene>
<accession>R4YXR5</accession>
<dbReference type="SUPFAM" id="SSF52540">
    <property type="entry name" value="P-loop containing nucleoside triphosphate hydrolases"/>
    <property type="match status" value="1"/>
</dbReference>
<evidence type="ECO:0000313" key="3">
    <source>
        <dbReference type="Proteomes" id="UP000018291"/>
    </source>
</evidence>
<evidence type="ECO:0000313" key="2">
    <source>
        <dbReference type="EMBL" id="CCM63035.1"/>
    </source>
</evidence>
<sequence length="875" mass="95202">MMLRPPADLEYSILRSFPAAQTPGERFALLDALFADLHASSERIWIGLLSHPTTSEVRVILGSEAPTSAGAGWAGPEDEPLISVEDLDRLCDATGTGSLLRPVLLSEPDFLPAPGQSPETMAQLRLLEQARRPIDVSMVLFARRASVERAEDEVSRLLRKTSAGLANQSRSAGLDEWTEHHRALAGLAELARGGIGGLWEIKVELSARRSGAVGRAIASINESLRLSVPFGLVSDHVEDRSDPVLVTNRFLSCLGLPPYGEVPGFRSIPIWFFDQTQERSSDLSSTPIGTVLTPTGDCGSDFVITEQNLVRHTLVTGATGSGKTETVKRLVNGIGETFELPWLIIEPAKSEYRHLRFGPGGSQAPLVIRPGYPKTPPIRFNPFEPEPDFPLRTHVDLVHALFLAAFEPVDPLPQILAASIEHAYRAAGWLVPVDLLEGATSAPDAEDYPSLDDLQRSADEVIDKIGYAGETLGNVRGFVNVRLRSLRLGTAGGMLERGNPVDFSALMKERVVIELDDIGNDQEKSFLMGVILVRLYEHLRVLIEKHSKQGNSSRQLSHVTIVEEAHRLLRAALPGEKPNFAVESFSNMLAELRSYGEGLVIVEQVPSKIVSDAVKNTGTKILHRLPSMDDREFAGLAANVEPDQLMALGALPPGQALCFTDEMDRPCRVAVARMVSEPGSDPPVRANLKKLMVHRSTEGRAHESAWSLGELVLASREVERAPGLSFWIEVAFYYASEGWLPYRPSPRLVAEYGTLSECARVALLNAALEPRRVALRSVAGADDIRRVLGATLTSAFSGAGPKLIQVSDIIGDAIMPQGQRGRADIAWGVGNERRAAVLVRGLRDSGAVSSMAELMEYVVDETINALEPSLDQLFI</sequence>